<dbReference type="Proteomes" id="UP000241074">
    <property type="component" value="Chromosome"/>
</dbReference>
<sequence length="134" mass="14385">MTHTRRFDWWVPIAALAALLSWPVAAANPEAAFAGTWRIDVTAPAASDGALGFTVTPRKQAPIAVSVPIKAGRPPDGVARDIRAQFSRKLDRTAYKVTVERASVVIAAEMGTPRFELEADPATTATFGIALKRE</sequence>
<keyword evidence="3" id="KW-1185">Reference proteome</keyword>
<gene>
    <name evidence="2" type="ORF">C7S18_07060</name>
</gene>
<protein>
    <submittedName>
        <fullName evidence="2">Uncharacterized protein</fullName>
    </submittedName>
</protein>
<name>A0A2P1PQ60_9GAMM</name>
<reference evidence="2 3" key="1">
    <citation type="submission" date="2018-03" db="EMBL/GenBank/DDBJ databases">
        <title>Ahniella affigens gen. nov., sp. nov., a gammaproteobacterium isolated from sandy soil near a stream.</title>
        <authorList>
            <person name="Ko Y."/>
            <person name="Kim J.-H."/>
        </authorList>
    </citation>
    <scope>NUCLEOTIDE SEQUENCE [LARGE SCALE GENOMIC DNA]</scope>
    <source>
        <strain evidence="2 3">D13</strain>
    </source>
</reference>
<keyword evidence="1" id="KW-0732">Signal</keyword>
<reference evidence="2 3" key="2">
    <citation type="submission" date="2018-03" db="EMBL/GenBank/DDBJ databases">
        <authorList>
            <person name="Keele B.F."/>
        </authorList>
    </citation>
    <scope>NUCLEOTIDE SEQUENCE [LARGE SCALE GENOMIC DNA]</scope>
    <source>
        <strain evidence="2 3">D13</strain>
    </source>
</reference>
<dbReference type="KEGG" id="xba:C7S18_07060"/>
<evidence type="ECO:0000313" key="2">
    <source>
        <dbReference type="EMBL" id="AVP96970.1"/>
    </source>
</evidence>
<dbReference type="AlphaFoldDB" id="A0A2P1PQ60"/>
<feature type="signal peptide" evidence="1">
    <location>
        <begin position="1"/>
        <end position="26"/>
    </location>
</feature>
<accession>A0A2P1PQ60</accession>
<proteinExistence type="predicted"/>
<dbReference type="EMBL" id="CP027860">
    <property type="protein sequence ID" value="AVP96970.1"/>
    <property type="molecule type" value="Genomic_DNA"/>
</dbReference>
<evidence type="ECO:0000256" key="1">
    <source>
        <dbReference type="SAM" id="SignalP"/>
    </source>
</evidence>
<evidence type="ECO:0000313" key="3">
    <source>
        <dbReference type="Proteomes" id="UP000241074"/>
    </source>
</evidence>
<organism evidence="2 3">
    <name type="scientific">Ahniella affigens</name>
    <dbReference type="NCBI Taxonomy" id="2021234"/>
    <lineage>
        <taxon>Bacteria</taxon>
        <taxon>Pseudomonadati</taxon>
        <taxon>Pseudomonadota</taxon>
        <taxon>Gammaproteobacteria</taxon>
        <taxon>Lysobacterales</taxon>
        <taxon>Rhodanobacteraceae</taxon>
        <taxon>Ahniella</taxon>
    </lineage>
</organism>
<dbReference type="RefSeq" id="WP_106890895.1">
    <property type="nucleotide sequence ID" value="NZ_CP027860.1"/>
</dbReference>
<feature type="chain" id="PRO_5015136444" evidence="1">
    <location>
        <begin position="27"/>
        <end position="134"/>
    </location>
</feature>